<evidence type="ECO:0000256" key="1">
    <source>
        <dbReference type="ARBA" id="ARBA00007569"/>
    </source>
</evidence>
<dbReference type="AlphaFoldDB" id="A1ALP1"/>
<dbReference type="GO" id="GO:0008137">
    <property type="term" value="F:NADH dehydrogenase (ubiquinone) activity"/>
    <property type="evidence" value="ECO:0007669"/>
    <property type="project" value="InterPro"/>
</dbReference>
<dbReference type="Gene3D" id="3.30.460.80">
    <property type="entry name" value="NADH:ubiquinone oxidoreductase, 30kDa subunit"/>
    <property type="match status" value="1"/>
</dbReference>
<sequence>MVNETIRTTVSELYDRSWDSHGMLVLETDAGRILPLITRLKRSFYFDLLLDITGVDYPERDPRFDVVYHLYSPRNNVRVRIKVPVTEAEPNVPTLTGLYGSARYIEREVHEMYGIVSIGNDDLRPILLYEGFEGHPLRKDYPIDREQPIVEYRK</sequence>
<dbReference type="OrthoDB" id="9803286at2"/>
<dbReference type="STRING" id="338966.Ppro_0630"/>
<dbReference type="InterPro" id="IPR001268">
    <property type="entry name" value="NADH_UbQ_OxRdtase_30kDa_su"/>
</dbReference>
<dbReference type="EMBL" id="CP000482">
    <property type="protein sequence ID" value="ABL00785.1"/>
    <property type="molecule type" value="Genomic_DNA"/>
</dbReference>
<dbReference type="EMBL" id="CP000482">
    <property type="protein sequence ID" value="ABK99240.1"/>
    <property type="molecule type" value="Genomic_DNA"/>
</dbReference>
<evidence type="ECO:0000313" key="7">
    <source>
        <dbReference type="Proteomes" id="UP000006732"/>
    </source>
</evidence>
<dbReference type="KEGG" id="ppd:Ppro_3191"/>
<dbReference type="RefSeq" id="WP_011734574.1">
    <property type="nucleotide sequence ID" value="NC_008609.1"/>
</dbReference>
<dbReference type="KEGG" id="ppd:Ppro_0630"/>
<name>A1ALP1_PELPD</name>
<feature type="domain" description="NADH:ubiquinone oxidoreductase 30kDa subunit" evidence="3">
    <location>
        <begin position="28"/>
        <end position="146"/>
    </location>
</feature>
<dbReference type="InterPro" id="IPR037232">
    <property type="entry name" value="NADH_quin_OxRdtase_su_C/D-like"/>
</dbReference>
<keyword evidence="4" id="KW-0560">Oxidoreductase</keyword>
<accession>A1ALP1</accession>
<keyword evidence="2" id="KW-0813">Transport</keyword>
<dbReference type="PANTHER" id="PTHR10884">
    <property type="entry name" value="NADH DEHYDROGENASE UBIQUINONE IRON-SULFUR PROTEIN 3"/>
    <property type="match status" value="1"/>
</dbReference>
<gene>
    <name evidence="4" type="ordered locus">Ppro_0630</name>
    <name evidence="5" type="ordered locus">Ppro_1625</name>
    <name evidence="6" type="ordered locus">Ppro_3191</name>
</gene>
<keyword evidence="7" id="KW-1185">Reference proteome</keyword>
<evidence type="ECO:0000256" key="2">
    <source>
        <dbReference type="ARBA" id="ARBA00022448"/>
    </source>
</evidence>
<comment type="similarity">
    <text evidence="1">Belongs to the complex I 30 kDa subunit family.</text>
</comment>
<dbReference type="KEGG" id="ppd:Ppro_1625"/>
<evidence type="ECO:0000313" key="6">
    <source>
        <dbReference type="EMBL" id="ABL00785.1"/>
    </source>
</evidence>
<dbReference type="Pfam" id="PF00329">
    <property type="entry name" value="Complex1_30kDa"/>
    <property type="match status" value="1"/>
</dbReference>
<dbReference type="EC" id="1.6.5.3" evidence="4"/>
<dbReference type="PANTHER" id="PTHR10884:SF14">
    <property type="entry name" value="NADH DEHYDROGENASE [UBIQUINONE] IRON-SULFUR PROTEIN 3, MITOCHONDRIAL"/>
    <property type="match status" value="1"/>
</dbReference>
<organism evidence="4 7">
    <name type="scientific">Pelobacter propionicus (strain DSM 2379 / NBRC 103807 / OttBd1)</name>
    <dbReference type="NCBI Taxonomy" id="338966"/>
    <lineage>
        <taxon>Bacteria</taxon>
        <taxon>Pseudomonadati</taxon>
        <taxon>Thermodesulfobacteriota</taxon>
        <taxon>Desulfuromonadia</taxon>
        <taxon>Desulfuromonadales</taxon>
        <taxon>Desulfuromonadaceae</taxon>
        <taxon>Pelobacter</taxon>
    </lineage>
</organism>
<dbReference type="NCBIfam" id="TIGR01961">
    <property type="entry name" value="NuoC_fam"/>
    <property type="match status" value="1"/>
</dbReference>
<protein>
    <submittedName>
        <fullName evidence="4">NADH dehydrogenase subunit C</fullName>
        <ecNumber evidence="4">1.6.5.3</ecNumber>
    </submittedName>
</protein>
<dbReference type="EMBL" id="CP000482">
    <property type="protein sequence ID" value="ABK98261.1"/>
    <property type="molecule type" value="Genomic_DNA"/>
</dbReference>
<evidence type="ECO:0000313" key="5">
    <source>
        <dbReference type="EMBL" id="ABK99240.1"/>
    </source>
</evidence>
<dbReference type="InterPro" id="IPR010218">
    <property type="entry name" value="NADH_DH_suC"/>
</dbReference>
<dbReference type="eggNOG" id="COG0852">
    <property type="taxonomic scope" value="Bacteria"/>
</dbReference>
<dbReference type="SUPFAM" id="SSF143243">
    <property type="entry name" value="Nqo5-like"/>
    <property type="match status" value="1"/>
</dbReference>
<reference evidence="4 7" key="1">
    <citation type="submission" date="2006-10" db="EMBL/GenBank/DDBJ databases">
        <title>Complete sequence of chromosome of Pelobacter propionicus DSM 2379.</title>
        <authorList>
            <consortium name="US DOE Joint Genome Institute"/>
            <person name="Copeland A."/>
            <person name="Lucas S."/>
            <person name="Lapidus A."/>
            <person name="Barry K."/>
            <person name="Detter J.C."/>
            <person name="Glavina del Rio T."/>
            <person name="Hammon N."/>
            <person name="Israni S."/>
            <person name="Dalin E."/>
            <person name="Tice H."/>
            <person name="Pitluck S."/>
            <person name="Saunders E."/>
            <person name="Brettin T."/>
            <person name="Bruce D."/>
            <person name="Han C."/>
            <person name="Tapia R."/>
            <person name="Schmutz J."/>
            <person name="Larimer F."/>
            <person name="Land M."/>
            <person name="Hauser L."/>
            <person name="Kyrpides N."/>
            <person name="Kim E."/>
            <person name="Lovley D."/>
            <person name="Richardson P."/>
        </authorList>
    </citation>
    <scope>NUCLEOTIDE SEQUENCE [LARGE SCALE GENOMIC DNA]</scope>
    <source>
        <strain evidence="4">DSM 2379</strain>
        <strain evidence="7">DSM 2379 / NBRC 103807 / OttBd1</strain>
    </source>
</reference>
<proteinExistence type="inferred from homology"/>
<dbReference type="Proteomes" id="UP000006732">
    <property type="component" value="Chromosome"/>
</dbReference>
<dbReference type="HOGENOM" id="CLU_042628_6_2_7"/>
<evidence type="ECO:0000313" key="4">
    <source>
        <dbReference type="EMBL" id="ABK98261.1"/>
    </source>
</evidence>
<evidence type="ECO:0000259" key="3">
    <source>
        <dbReference type="Pfam" id="PF00329"/>
    </source>
</evidence>
<dbReference type="GO" id="GO:0016651">
    <property type="term" value="F:oxidoreductase activity, acting on NAD(P)H"/>
    <property type="evidence" value="ECO:0007669"/>
    <property type="project" value="InterPro"/>
</dbReference>